<dbReference type="Gene3D" id="2.40.50.140">
    <property type="entry name" value="Nucleic acid-binding proteins"/>
    <property type="match status" value="1"/>
</dbReference>
<dbReference type="EMBL" id="MFKP01000011">
    <property type="protein sequence ID" value="OGG44351.1"/>
    <property type="molecule type" value="Genomic_DNA"/>
</dbReference>
<dbReference type="PANTHER" id="PTHR11586:SF37">
    <property type="entry name" value="TRNA-BINDING DOMAIN-CONTAINING PROTEIN"/>
    <property type="match status" value="1"/>
</dbReference>
<dbReference type="PROSITE" id="PS50886">
    <property type="entry name" value="TRBD"/>
    <property type="match status" value="1"/>
</dbReference>
<evidence type="ECO:0000313" key="19">
    <source>
        <dbReference type="Proteomes" id="UP000178249"/>
    </source>
</evidence>
<keyword evidence="6" id="KW-0963">Cytoplasm</keyword>
<dbReference type="CDD" id="cd02800">
    <property type="entry name" value="tRNA_bind_EcMetRS_like"/>
    <property type="match status" value="1"/>
</dbReference>
<dbReference type="SUPFAM" id="SSF50249">
    <property type="entry name" value="Nucleic acid-binding proteins"/>
    <property type="match status" value="1"/>
</dbReference>
<keyword evidence="10" id="KW-0067">ATP-binding</keyword>
<name>A0A1F6C5D4_9BACT</name>
<evidence type="ECO:0000256" key="1">
    <source>
        <dbReference type="ARBA" id="ARBA00003314"/>
    </source>
</evidence>
<evidence type="ECO:0000256" key="13">
    <source>
        <dbReference type="ARBA" id="ARBA00023146"/>
    </source>
</evidence>
<evidence type="ECO:0000256" key="11">
    <source>
        <dbReference type="ARBA" id="ARBA00022884"/>
    </source>
</evidence>
<evidence type="ECO:0000259" key="17">
    <source>
        <dbReference type="PROSITE" id="PS50886"/>
    </source>
</evidence>
<proteinExistence type="predicted"/>
<evidence type="ECO:0000256" key="3">
    <source>
        <dbReference type="ARBA" id="ARBA00011738"/>
    </source>
</evidence>
<evidence type="ECO:0000256" key="7">
    <source>
        <dbReference type="ARBA" id="ARBA00022555"/>
    </source>
</evidence>
<comment type="caution">
    <text evidence="18">The sequence shown here is derived from an EMBL/GenBank/DDBJ whole genome shotgun (WGS) entry which is preliminary data.</text>
</comment>
<evidence type="ECO:0000256" key="16">
    <source>
        <dbReference type="PROSITE-ProRule" id="PRU00209"/>
    </source>
</evidence>
<dbReference type="Proteomes" id="UP000178249">
    <property type="component" value="Unassembled WGS sequence"/>
</dbReference>
<sequence>MTLSLDEFKRADIRIGTVKAAERVPDADKLLRLEVDFGEETPRQILSGIAEYIDPADLVGRQFPFITNLEPRVIRGLVSNGMLLAVGDGETFALLSPTRAVSAGSHIR</sequence>
<evidence type="ECO:0000256" key="15">
    <source>
        <dbReference type="ARBA" id="ARBA00047364"/>
    </source>
</evidence>
<evidence type="ECO:0000313" key="18">
    <source>
        <dbReference type="EMBL" id="OGG44351.1"/>
    </source>
</evidence>
<dbReference type="GO" id="GO:0004825">
    <property type="term" value="F:methionine-tRNA ligase activity"/>
    <property type="evidence" value="ECO:0007669"/>
    <property type="project" value="UniProtKB-EC"/>
</dbReference>
<dbReference type="GO" id="GO:0005737">
    <property type="term" value="C:cytoplasm"/>
    <property type="evidence" value="ECO:0007669"/>
    <property type="project" value="UniProtKB-SubCell"/>
</dbReference>
<organism evidence="18 19">
    <name type="scientific">Candidatus Kaiserbacteria bacterium RIFCSPHIGHO2_01_FULL_48_10</name>
    <dbReference type="NCBI Taxonomy" id="1798476"/>
    <lineage>
        <taxon>Bacteria</taxon>
        <taxon>Candidatus Kaiseribacteriota</taxon>
    </lineage>
</organism>
<evidence type="ECO:0000256" key="6">
    <source>
        <dbReference type="ARBA" id="ARBA00022490"/>
    </source>
</evidence>
<dbReference type="AlphaFoldDB" id="A0A1F6C5D4"/>
<dbReference type="GO" id="GO:0000049">
    <property type="term" value="F:tRNA binding"/>
    <property type="evidence" value="ECO:0007669"/>
    <property type="project" value="UniProtKB-UniRule"/>
</dbReference>
<keyword evidence="8" id="KW-0436">Ligase</keyword>
<accession>A0A1F6C5D4</accession>
<dbReference type="InterPro" id="IPR012340">
    <property type="entry name" value="NA-bd_OB-fold"/>
</dbReference>
<protein>
    <recommendedName>
        <fullName evidence="5">Methionine--tRNA ligase</fullName>
        <ecNumber evidence="4">6.1.1.10</ecNumber>
    </recommendedName>
    <alternativeName>
        <fullName evidence="14">Methionyl-tRNA synthetase</fullName>
    </alternativeName>
</protein>
<evidence type="ECO:0000256" key="9">
    <source>
        <dbReference type="ARBA" id="ARBA00022741"/>
    </source>
</evidence>
<comment type="subcellular location">
    <subcellularLocation>
        <location evidence="2">Cytoplasm</location>
    </subcellularLocation>
</comment>
<feature type="domain" description="TRNA-binding" evidence="17">
    <location>
        <begin position="7"/>
        <end position="108"/>
    </location>
</feature>
<dbReference type="GO" id="GO:0006431">
    <property type="term" value="P:methionyl-tRNA aminoacylation"/>
    <property type="evidence" value="ECO:0007669"/>
    <property type="project" value="InterPro"/>
</dbReference>
<dbReference type="GO" id="GO:0005524">
    <property type="term" value="F:ATP binding"/>
    <property type="evidence" value="ECO:0007669"/>
    <property type="project" value="UniProtKB-KW"/>
</dbReference>
<evidence type="ECO:0000256" key="10">
    <source>
        <dbReference type="ARBA" id="ARBA00022840"/>
    </source>
</evidence>
<dbReference type="InterPro" id="IPR051270">
    <property type="entry name" value="Tyrosine-tRNA_ligase_regulator"/>
</dbReference>
<dbReference type="FunFam" id="2.40.50.140:FF:000042">
    <property type="entry name" value="Methionine--tRNA ligase"/>
    <property type="match status" value="1"/>
</dbReference>
<keyword evidence="7 16" id="KW-0820">tRNA-binding</keyword>
<evidence type="ECO:0000256" key="4">
    <source>
        <dbReference type="ARBA" id="ARBA00012838"/>
    </source>
</evidence>
<evidence type="ECO:0000256" key="12">
    <source>
        <dbReference type="ARBA" id="ARBA00022917"/>
    </source>
</evidence>
<reference evidence="18 19" key="1">
    <citation type="journal article" date="2016" name="Nat. Commun.">
        <title>Thousands of microbial genomes shed light on interconnected biogeochemical processes in an aquifer system.</title>
        <authorList>
            <person name="Anantharaman K."/>
            <person name="Brown C.T."/>
            <person name="Hug L.A."/>
            <person name="Sharon I."/>
            <person name="Castelle C.J."/>
            <person name="Probst A.J."/>
            <person name="Thomas B.C."/>
            <person name="Singh A."/>
            <person name="Wilkins M.J."/>
            <person name="Karaoz U."/>
            <person name="Brodie E.L."/>
            <person name="Williams K.H."/>
            <person name="Hubbard S.S."/>
            <person name="Banfield J.F."/>
        </authorList>
    </citation>
    <scope>NUCLEOTIDE SEQUENCE [LARGE SCALE GENOMIC DNA]</scope>
</reference>
<dbReference type="PANTHER" id="PTHR11586">
    <property type="entry name" value="TRNA-AMINOACYLATION COFACTOR ARC1 FAMILY MEMBER"/>
    <property type="match status" value="1"/>
</dbReference>
<keyword evidence="13" id="KW-0030">Aminoacyl-tRNA synthetase</keyword>
<dbReference type="EC" id="6.1.1.10" evidence="4"/>
<evidence type="ECO:0000256" key="14">
    <source>
        <dbReference type="ARBA" id="ARBA00030904"/>
    </source>
</evidence>
<comment type="subunit">
    <text evidence="3">Homodimer.</text>
</comment>
<evidence type="ECO:0000256" key="2">
    <source>
        <dbReference type="ARBA" id="ARBA00004496"/>
    </source>
</evidence>
<keyword evidence="11 16" id="KW-0694">RNA-binding</keyword>
<dbReference type="InterPro" id="IPR004495">
    <property type="entry name" value="Met-tRNA-synth_bsu_C"/>
</dbReference>
<keyword evidence="12" id="KW-0648">Protein biosynthesis</keyword>
<gene>
    <name evidence="18" type="ORF">A2841_01020</name>
</gene>
<evidence type="ECO:0000256" key="8">
    <source>
        <dbReference type="ARBA" id="ARBA00022598"/>
    </source>
</evidence>
<dbReference type="Pfam" id="PF01588">
    <property type="entry name" value="tRNA_bind"/>
    <property type="match status" value="1"/>
</dbReference>
<comment type="catalytic activity">
    <reaction evidence="15">
        <text>tRNA(Met) + L-methionine + ATP = L-methionyl-tRNA(Met) + AMP + diphosphate</text>
        <dbReference type="Rhea" id="RHEA:13481"/>
        <dbReference type="Rhea" id="RHEA-COMP:9667"/>
        <dbReference type="Rhea" id="RHEA-COMP:9698"/>
        <dbReference type="ChEBI" id="CHEBI:30616"/>
        <dbReference type="ChEBI" id="CHEBI:33019"/>
        <dbReference type="ChEBI" id="CHEBI:57844"/>
        <dbReference type="ChEBI" id="CHEBI:78442"/>
        <dbReference type="ChEBI" id="CHEBI:78530"/>
        <dbReference type="ChEBI" id="CHEBI:456215"/>
        <dbReference type="EC" id="6.1.1.10"/>
    </reaction>
</comment>
<evidence type="ECO:0000256" key="5">
    <source>
        <dbReference type="ARBA" id="ARBA00018753"/>
    </source>
</evidence>
<dbReference type="InterPro" id="IPR002547">
    <property type="entry name" value="tRNA-bd_dom"/>
</dbReference>
<comment type="function">
    <text evidence="1">Is required not only for elongation of protein synthesis but also for the initiation of all mRNA translation through initiator tRNA(fMet) aminoacylation.</text>
</comment>
<keyword evidence="9" id="KW-0547">Nucleotide-binding</keyword>